<feature type="non-terminal residue" evidence="1">
    <location>
        <position position="98"/>
    </location>
</feature>
<dbReference type="SUPFAM" id="SSF51905">
    <property type="entry name" value="FAD/NAD(P)-binding domain"/>
    <property type="match status" value="1"/>
</dbReference>
<protein>
    <submittedName>
        <fullName evidence="1">Pyridine nucleotide-disulfide oxidoreductase</fullName>
    </submittedName>
</protein>
<gene>
    <name evidence="1" type="ORF">DD902_17415</name>
</gene>
<organism evidence="1 2">
    <name type="scientific">Staphylococcus pseudintermedius</name>
    <dbReference type="NCBI Taxonomy" id="283734"/>
    <lineage>
        <taxon>Bacteria</taxon>
        <taxon>Bacillati</taxon>
        <taxon>Bacillota</taxon>
        <taxon>Bacilli</taxon>
        <taxon>Bacillales</taxon>
        <taxon>Staphylococcaceae</taxon>
        <taxon>Staphylococcus</taxon>
        <taxon>Staphylococcus intermedius group</taxon>
    </lineage>
</organism>
<name>A0A317YKA3_STAPS</name>
<sequence length="98" mass="11368">HPQPFHLKQFAKQHQYTNALYGPYQRPELTMFMDHIAHASKQYQLGDCLVQGLVQTLDKQEDKWHIKLEDGQIITTDCVVIAIGSTNIPFMPDILKYK</sequence>
<feature type="non-terminal residue" evidence="1">
    <location>
        <position position="1"/>
    </location>
</feature>
<dbReference type="PANTHER" id="PTHR38663">
    <property type="match status" value="1"/>
</dbReference>
<dbReference type="Proteomes" id="UP000246800">
    <property type="component" value="Unassembled WGS sequence"/>
</dbReference>
<proteinExistence type="predicted"/>
<dbReference type="Gene3D" id="3.50.50.60">
    <property type="entry name" value="FAD/NAD(P)-binding domain"/>
    <property type="match status" value="1"/>
</dbReference>
<dbReference type="PANTHER" id="PTHR38663:SF1">
    <property type="entry name" value="L-ORNITHINE N(5)-MONOOXYGENASE"/>
    <property type="match status" value="1"/>
</dbReference>
<comment type="caution">
    <text evidence="1">The sequence shown here is derived from an EMBL/GenBank/DDBJ whole genome shotgun (WGS) entry which is preliminary data.</text>
</comment>
<accession>A0A317YKA3</accession>
<reference evidence="1 2" key="1">
    <citation type="journal article" date="2018" name="Vet. Microbiol.">
        <title>Clonal diversity and geographic distribution of methicillin-resistant Staphylococcus pseudintermedius from Australian animals: Discovery of novel sequence types.</title>
        <authorList>
            <person name="Worthing K.A."/>
            <person name="Abraham S."/>
            <person name="Coombs G.W."/>
            <person name="Pang S."/>
            <person name="Saputra S."/>
            <person name="Jordan D."/>
            <person name="Trott D.J."/>
            <person name="Norris J.M."/>
        </authorList>
    </citation>
    <scope>NUCLEOTIDE SEQUENCE [LARGE SCALE GENOMIC DNA]</scope>
    <source>
        <strain evidence="1 2">ST525 1</strain>
    </source>
</reference>
<dbReference type="InterPro" id="IPR036188">
    <property type="entry name" value="FAD/NAD-bd_sf"/>
</dbReference>
<evidence type="ECO:0000313" key="2">
    <source>
        <dbReference type="Proteomes" id="UP000246800"/>
    </source>
</evidence>
<dbReference type="AlphaFoldDB" id="A0A317YKA3"/>
<evidence type="ECO:0000313" key="1">
    <source>
        <dbReference type="EMBL" id="PWZ64336.1"/>
    </source>
</evidence>
<dbReference type="EMBL" id="QEIT01001033">
    <property type="protein sequence ID" value="PWZ64336.1"/>
    <property type="molecule type" value="Genomic_DNA"/>
</dbReference>